<dbReference type="InterPro" id="IPR022842">
    <property type="entry name" value="RNAP_Rpo3/Rpb3/RPAC1"/>
</dbReference>
<dbReference type="InterPro" id="IPR011263">
    <property type="entry name" value="DNA-dir_RNA_pol_RpoA/D/Rpb3"/>
</dbReference>
<comment type="subcellular location">
    <subcellularLocation>
        <location evidence="1">Nucleus</location>
    </subcellularLocation>
</comment>
<dbReference type="HAMAP" id="MF_00320">
    <property type="entry name" value="RNApol_arch_Rpo3"/>
    <property type="match status" value="1"/>
</dbReference>
<dbReference type="PANTHER" id="PTHR11800:SF13">
    <property type="entry name" value="DNA-DIRECTED RNA POLYMERASES I AND III SUBUNIT RPAC1"/>
    <property type="match status" value="1"/>
</dbReference>
<dbReference type="EMBL" id="JAPXFL010000010">
    <property type="protein sequence ID" value="KAK9500932.1"/>
    <property type="molecule type" value="Genomic_DNA"/>
</dbReference>
<evidence type="ECO:0000313" key="10">
    <source>
        <dbReference type="Proteomes" id="UP001461498"/>
    </source>
</evidence>
<dbReference type="SUPFAM" id="SSF55257">
    <property type="entry name" value="RBP11-like subunits of RNA polymerase"/>
    <property type="match status" value="1"/>
</dbReference>
<comment type="similarity">
    <text evidence="6">Belongs to the archaeal Rpo3/eukaryotic RPB3 RNA polymerase subunit family.</text>
</comment>
<keyword evidence="10" id="KW-1185">Reference proteome</keyword>
<accession>A0AAW1CRJ2</accession>
<dbReference type="NCBIfam" id="NF001988">
    <property type="entry name" value="PRK00783.1"/>
    <property type="match status" value="1"/>
</dbReference>
<reference evidence="9 10" key="1">
    <citation type="submission" date="2022-12" db="EMBL/GenBank/DDBJ databases">
        <title>Chromosome-level genome assembly of true bugs.</title>
        <authorList>
            <person name="Ma L."/>
            <person name="Li H."/>
        </authorList>
    </citation>
    <scope>NUCLEOTIDE SEQUENCE [LARGE SCALE GENOMIC DNA]</scope>
    <source>
        <strain evidence="9">Lab_2022b</strain>
    </source>
</reference>
<dbReference type="GO" id="GO:0003899">
    <property type="term" value="F:DNA-directed RNA polymerase activity"/>
    <property type="evidence" value="ECO:0007669"/>
    <property type="project" value="InterPro"/>
</dbReference>
<dbReference type="FunFam" id="2.170.120.12:FF:000003">
    <property type="entry name" value="Dna-directed rna polymerases i and iii subunit"/>
    <property type="match status" value="1"/>
</dbReference>
<gene>
    <name evidence="9" type="ORF">O3M35_002094</name>
</gene>
<evidence type="ECO:0000256" key="6">
    <source>
        <dbReference type="ARBA" id="ARBA00025804"/>
    </source>
</evidence>
<evidence type="ECO:0000256" key="7">
    <source>
        <dbReference type="SAM" id="MobiDB-lite"/>
    </source>
</evidence>
<dbReference type="GO" id="GO:0005666">
    <property type="term" value="C:RNA polymerase III complex"/>
    <property type="evidence" value="ECO:0007669"/>
    <property type="project" value="TreeGrafter"/>
</dbReference>
<organism evidence="9 10">
    <name type="scientific">Rhynocoris fuscipes</name>
    <dbReference type="NCBI Taxonomy" id="488301"/>
    <lineage>
        <taxon>Eukaryota</taxon>
        <taxon>Metazoa</taxon>
        <taxon>Ecdysozoa</taxon>
        <taxon>Arthropoda</taxon>
        <taxon>Hexapoda</taxon>
        <taxon>Insecta</taxon>
        <taxon>Pterygota</taxon>
        <taxon>Neoptera</taxon>
        <taxon>Paraneoptera</taxon>
        <taxon>Hemiptera</taxon>
        <taxon>Heteroptera</taxon>
        <taxon>Panheteroptera</taxon>
        <taxon>Cimicomorpha</taxon>
        <taxon>Reduviidae</taxon>
        <taxon>Harpactorinae</taxon>
        <taxon>Harpactorini</taxon>
        <taxon>Rhynocoris</taxon>
    </lineage>
</organism>
<dbReference type="InterPro" id="IPR036643">
    <property type="entry name" value="RNApol_insert_sf"/>
</dbReference>
<keyword evidence="5" id="KW-0539">Nucleus</keyword>
<dbReference type="SUPFAM" id="SSF56553">
    <property type="entry name" value="Insert subdomain of RNA polymerase alpha subunit"/>
    <property type="match status" value="1"/>
</dbReference>
<dbReference type="InterPro" id="IPR033901">
    <property type="entry name" value="RNAPI/III_AC40"/>
</dbReference>
<dbReference type="Proteomes" id="UP001461498">
    <property type="component" value="Unassembled WGS sequence"/>
</dbReference>
<feature type="domain" description="DNA-directed RNA polymerase RpoA/D/Rpb3-type" evidence="8">
    <location>
        <begin position="52"/>
        <end position="331"/>
    </location>
</feature>
<dbReference type="InterPro" id="IPR036603">
    <property type="entry name" value="RBP11-like"/>
</dbReference>
<sequence length="339" mass="38693">MDVMEGFRMTDDEAKDEEVTDLKSAPPSNDIWTVKSFKKKFSVKIIKYDNQEMEFDLIGIYPGLINAFRRLLISEVPTMAIEKVTVHQNKTVMQDEILAHRLGLIPLKANPRLFQFRMEGDTVGTDTDTLEFELNVKCVKNPHCRVGHYRPEDMYLDYHILSKDIKWRPMGGQSSMHKEEDIGPVHNDIVIVKMRPGHELHVTMTAVKGIGKDHAKFSPVGTASYRLHPHIELLEEIEGPCAERLKSYFSPGVIEIVDIKGKLVATVSNARIDMCSRNILNDKDLSKKVVIGRRKDHYIFTIESVIKLPPDELFKEAVKILKKKCSDALAELKKIEAKK</sequence>
<feature type="region of interest" description="Disordered" evidence="7">
    <location>
        <begin position="1"/>
        <end position="22"/>
    </location>
</feature>
<evidence type="ECO:0000259" key="8">
    <source>
        <dbReference type="SMART" id="SM00662"/>
    </source>
</evidence>
<dbReference type="GO" id="GO:0005736">
    <property type="term" value="C:RNA polymerase I complex"/>
    <property type="evidence" value="ECO:0007669"/>
    <property type="project" value="TreeGrafter"/>
</dbReference>
<evidence type="ECO:0000256" key="3">
    <source>
        <dbReference type="ARBA" id="ARBA00022478"/>
    </source>
</evidence>
<dbReference type="Pfam" id="PF01000">
    <property type="entry name" value="RNA_pol_A_bac"/>
    <property type="match status" value="1"/>
</dbReference>
<proteinExistence type="inferred from homology"/>
<dbReference type="CDD" id="cd07032">
    <property type="entry name" value="RNAP_I_II_AC40"/>
    <property type="match status" value="1"/>
</dbReference>
<dbReference type="SMART" id="SM00662">
    <property type="entry name" value="RPOLD"/>
    <property type="match status" value="1"/>
</dbReference>
<evidence type="ECO:0000256" key="1">
    <source>
        <dbReference type="ARBA" id="ARBA00004123"/>
    </source>
</evidence>
<name>A0AAW1CRJ2_9HEMI</name>
<dbReference type="GO" id="GO:0003677">
    <property type="term" value="F:DNA binding"/>
    <property type="evidence" value="ECO:0007669"/>
    <property type="project" value="InterPro"/>
</dbReference>
<protein>
    <recommendedName>
        <fullName evidence="2">DNA-directed RNA polymerases I and III subunit RPAC1</fullName>
    </recommendedName>
</protein>
<evidence type="ECO:0000256" key="4">
    <source>
        <dbReference type="ARBA" id="ARBA00023163"/>
    </source>
</evidence>
<dbReference type="InterPro" id="IPR001514">
    <property type="entry name" value="DNA-dir_RNA_pol_30-40kDasu_CS"/>
</dbReference>
<comment type="caution">
    <text evidence="9">The sequence shown here is derived from an EMBL/GenBank/DDBJ whole genome shotgun (WGS) entry which is preliminary data.</text>
</comment>
<dbReference type="Pfam" id="PF01193">
    <property type="entry name" value="RNA_pol_L"/>
    <property type="match status" value="1"/>
</dbReference>
<dbReference type="PANTHER" id="PTHR11800">
    <property type="entry name" value="DNA-DIRECTED RNA POLYMERASE"/>
    <property type="match status" value="1"/>
</dbReference>
<evidence type="ECO:0000313" key="9">
    <source>
        <dbReference type="EMBL" id="KAK9500932.1"/>
    </source>
</evidence>
<dbReference type="GO" id="GO:0006351">
    <property type="term" value="P:DNA-templated transcription"/>
    <property type="evidence" value="ECO:0007669"/>
    <property type="project" value="InterPro"/>
</dbReference>
<dbReference type="GO" id="GO:0046983">
    <property type="term" value="F:protein dimerization activity"/>
    <property type="evidence" value="ECO:0007669"/>
    <property type="project" value="InterPro"/>
</dbReference>
<dbReference type="AlphaFoldDB" id="A0AAW1CRJ2"/>
<keyword evidence="4" id="KW-0804">Transcription</keyword>
<evidence type="ECO:0000256" key="5">
    <source>
        <dbReference type="ARBA" id="ARBA00023242"/>
    </source>
</evidence>
<dbReference type="Gene3D" id="3.30.1360.10">
    <property type="entry name" value="RNA polymerase, RBP11-like subunit"/>
    <property type="match status" value="1"/>
</dbReference>
<dbReference type="InterPro" id="IPR011262">
    <property type="entry name" value="DNA-dir_RNA_pol_insert"/>
</dbReference>
<dbReference type="InterPro" id="IPR050518">
    <property type="entry name" value="Rpo3/RPB3_RNA_Pol_subunit"/>
</dbReference>
<dbReference type="PROSITE" id="PS00446">
    <property type="entry name" value="RNA_POL_D_30KD"/>
    <property type="match status" value="1"/>
</dbReference>
<evidence type="ECO:0000256" key="2">
    <source>
        <dbReference type="ARBA" id="ARBA00022083"/>
    </source>
</evidence>
<dbReference type="Gene3D" id="2.170.120.12">
    <property type="entry name" value="DNA-directed RNA polymerase, insert domain"/>
    <property type="match status" value="1"/>
</dbReference>
<keyword evidence="3" id="KW-0240">DNA-directed RNA polymerase</keyword>